<keyword evidence="4" id="KW-1003">Cell membrane</keyword>
<feature type="domain" description="EamA" evidence="9">
    <location>
        <begin position="80"/>
        <end position="187"/>
    </location>
</feature>
<evidence type="ECO:0000256" key="8">
    <source>
        <dbReference type="SAM" id="Phobius"/>
    </source>
</evidence>
<evidence type="ECO:0000256" key="1">
    <source>
        <dbReference type="ARBA" id="ARBA00004651"/>
    </source>
</evidence>
<dbReference type="InterPro" id="IPR037185">
    <property type="entry name" value="EmrE-like"/>
</dbReference>
<dbReference type="NCBIfam" id="TIGR00688">
    <property type="entry name" value="rarD"/>
    <property type="match status" value="1"/>
</dbReference>
<feature type="transmembrane region" description="Helical" evidence="8">
    <location>
        <begin position="254"/>
        <end position="276"/>
    </location>
</feature>
<dbReference type="RefSeq" id="WP_145281439.1">
    <property type="nucleotide sequence ID" value="NZ_CP036291.1"/>
</dbReference>
<organism evidence="10 11">
    <name type="scientific">Pirellulimonas nuda</name>
    <dbReference type="NCBI Taxonomy" id="2528009"/>
    <lineage>
        <taxon>Bacteria</taxon>
        <taxon>Pseudomonadati</taxon>
        <taxon>Planctomycetota</taxon>
        <taxon>Planctomycetia</taxon>
        <taxon>Pirellulales</taxon>
        <taxon>Lacipirellulaceae</taxon>
        <taxon>Pirellulimonas</taxon>
    </lineage>
</organism>
<dbReference type="KEGG" id="pnd:Pla175_08410"/>
<protein>
    <submittedName>
        <fullName evidence="10">EamA-like transporter family protein</fullName>
    </submittedName>
</protein>
<dbReference type="InterPro" id="IPR000620">
    <property type="entry name" value="EamA_dom"/>
</dbReference>
<evidence type="ECO:0000256" key="6">
    <source>
        <dbReference type="ARBA" id="ARBA00022989"/>
    </source>
</evidence>
<evidence type="ECO:0000256" key="4">
    <source>
        <dbReference type="ARBA" id="ARBA00022475"/>
    </source>
</evidence>
<evidence type="ECO:0000256" key="7">
    <source>
        <dbReference type="ARBA" id="ARBA00023136"/>
    </source>
</evidence>
<keyword evidence="11" id="KW-1185">Reference proteome</keyword>
<gene>
    <name evidence="10" type="ORF">Pla175_08410</name>
</gene>
<dbReference type="EMBL" id="CP036291">
    <property type="protein sequence ID" value="QDU87479.1"/>
    <property type="molecule type" value="Genomic_DNA"/>
</dbReference>
<reference evidence="10 11" key="1">
    <citation type="submission" date="2019-02" db="EMBL/GenBank/DDBJ databases">
        <title>Deep-cultivation of Planctomycetes and their phenomic and genomic characterization uncovers novel biology.</title>
        <authorList>
            <person name="Wiegand S."/>
            <person name="Jogler M."/>
            <person name="Boedeker C."/>
            <person name="Pinto D."/>
            <person name="Vollmers J."/>
            <person name="Rivas-Marin E."/>
            <person name="Kohn T."/>
            <person name="Peeters S.H."/>
            <person name="Heuer A."/>
            <person name="Rast P."/>
            <person name="Oberbeckmann S."/>
            <person name="Bunk B."/>
            <person name="Jeske O."/>
            <person name="Meyerdierks A."/>
            <person name="Storesund J.E."/>
            <person name="Kallscheuer N."/>
            <person name="Luecker S."/>
            <person name="Lage O.M."/>
            <person name="Pohl T."/>
            <person name="Merkel B.J."/>
            <person name="Hornburger P."/>
            <person name="Mueller R.-W."/>
            <person name="Bruemmer F."/>
            <person name="Labrenz M."/>
            <person name="Spormann A.M."/>
            <person name="Op den Camp H."/>
            <person name="Overmann J."/>
            <person name="Amann R."/>
            <person name="Jetten M.S.M."/>
            <person name="Mascher T."/>
            <person name="Medema M.H."/>
            <person name="Devos D.P."/>
            <person name="Kaster A.-K."/>
            <person name="Ovreas L."/>
            <person name="Rohde M."/>
            <person name="Galperin M.Y."/>
            <person name="Jogler C."/>
        </authorList>
    </citation>
    <scope>NUCLEOTIDE SEQUENCE [LARGE SCALE GENOMIC DNA]</scope>
    <source>
        <strain evidence="10 11">Pla175</strain>
    </source>
</reference>
<feature type="transmembrane region" description="Helical" evidence="8">
    <location>
        <begin position="174"/>
        <end position="191"/>
    </location>
</feature>
<feature type="transmembrane region" description="Helical" evidence="8">
    <location>
        <begin position="312"/>
        <end position="331"/>
    </location>
</feature>
<comment type="similarity">
    <text evidence="2">Belongs to the EamA transporter family.</text>
</comment>
<feature type="transmembrane region" description="Helical" evidence="8">
    <location>
        <begin position="150"/>
        <end position="167"/>
    </location>
</feature>
<evidence type="ECO:0000259" key="9">
    <source>
        <dbReference type="Pfam" id="PF00892"/>
    </source>
</evidence>
<dbReference type="PANTHER" id="PTHR22911:SF137">
    <property type="entry name" value="SOLUTE CARRIER FAMILY 35 MEMBER G2-RELATED"/>
    <property type="match status" value="1"/>
</dbReference>
<dbReference type="SUPFAM" id="SSF103481">
    <property type="entry name" value="Multidrug resistance efflux transporter EmrE"/>
    <property type="match status" value="2"/>
</dbReference>
<feature type="transmembrane region" description="Helical" evidence="8">
    <location>
        <begin position="39"/>
        <end position="60"/>
    </location>
</feature>
<feature type="transmembrane region" description="Helical" evidence="8">
    <location>
        <begin position="288"/>
        <end position="306"/>
    </location>
</feature>
<dbReference type="AlphaFoldDB" id="A0A518D7P9"/>
<comment type="subcellular location">
    <subcellularLocation>
        <location evidence="1">Cell membrane</location>
        <topology evidence="1">Multi-pass membrane protein</topology>
    </subcellularLocation>
</comment>
<feature type="transmembrane region" description="Helical" evidence="8">
    <location>
        <begin position="197"/>
        <end position="213"/>
    </location>
</feature>
<dbReference type="Pfam" id="PF00892">
    <property type="entry name" value="EamA"/>
    <property type="match status" value="1"/>
</dbReference>
<keyword evidence="5 8" id="KW-0812">Transmembrane</keyword>
<proteinExistence type="inferred from homology"/>
<feature type="transmembrane region" description="Helical" evidence="8">
    <location>
        <begin position="220"/>
        <end position="242"/>
    </location>
</feature>
<evidence type="ECO:0000313" key="10">
    <source>
        <dbReference type="EMBL" id="QDU87479.1"/>
    </source>
</evidence>
<keyword evidence="7 8" id="KW-0472">Membrane</keyword>
<keyword evidence="3" id="KW-0813">Transport</keyword>
<evidence type="ECO:0000256" key="3">
    <source>
        <dbReference type="ARBA" id="ARBA00022448"/>
    </source>
</evidence>
<keyword evidence="6 8" id="KW-1133">Transmembrane helix</keyword>
<sequence>MRRVQVVPIIYHLTSNLYHLNLPRPATISHDTDQHRSGLGYALAAFGWWGFVLPLLMLALNAALAGFDGKGPGAASRVDWTLEVLAHRTVWTLLFCLLLVGRAGQGGQVLAIVRSRRRLGLLAATAACIAMNWGFFGLGAATERLSQASLGYYLNPLLSIALGVVVLGERLRPFQVLAVGLAAAGVAWETARVGQAPWIAILVALAFGLYGLFRKQIAAGALTGLTTEVLLLTPLALAYFVYREAYGPELAFGRGWLVSVLLILSGAFTAAPLIWFNRAAKRLPLSTLAFLQFLTPTGQLLTAVLVNGESLPTGALISFALIWLGVAAFLADAGRVARDAPAAV</sequence>
<dbReference type="Proteomes" id="UP000317429">
    <property type="component" value="Chromosome"/>
</dbReference>
<dbReference type="PANTHER" id="PTHR22911">
    <property type="entry name" value="ACYL-MALONYL CONDENSING ENZYME-RELATED"/>
    <property type="match status" value="1"/>
</dbReference>
<dbReference type="GO" id="GO:0005886">
    <property type="term" value="C:plasma membrane"/>
    <property type="evidence" value="ECO:0007669"/>
    <property type="project" value="UniProtKB-SubCell"/>
</dbReference>
<dbReference type="OrthoDB" id="369870at2"/>
<accession>A0A518D7P9</accession>
<evidence type="ECO:0000256" key="2">
    <source>
        <dbReference type="ARBA" id="ARBA00007362"/>
    </source>
</evidence>
<feature type="transmembrane region" description="Helical" evidence="8">
    <location>
        <begin position="121"/>
        <end position="138"/>
    </location>
</feature>
<evidence type="ECO:0000256" key="5">
    <source>
        <dbReference type="ARBA" id="ARBA00022692"/>
    </source>
</evidence>
<evidence type="ECO:0000313" key="11">
    <source>
        <dbReference type="Proteomes" id="UP000317429"/>
    </source>
</evidence>
<dbReference type="InterPro" id="IPR004626">
    <property type="entry name" value="RarD"/>
</dbReference>
<name>A0A518D7P9_9BACT</name>